<dbReference type="PANTHER" id="PTHR46910">
    <property type="entry name" value="TRANSCRIPTION FACTOR PDR1"/>
    <property type="match status" value="1"/>
</dbReference>
<feature type="compositionally biased region" description="Polar residues" evidence="5">
    <location>
        <begin position="787"/>
        <end position="803"/>
    </location>
</feature>
<evidence type="ECO:0000256" key="1">
    <source>
        <dbReference type="ARBA" id="ARBA00004123"/>
    </source>
</evidence>
<dbReference type="InterPro" id="IPR036864">
    <property type="entry name" value="Zn2-C6_fun-type_DNA-bd_sf"/>
</dbReference>
<dbReference type="InterPro" id="IPR001138">
    <property type="entry name" value="Zn2Cys6_DnaBD"/>
</dbReference>
<feature type="domain" description="Zn(2)-C6 fungal-type" evidence="6">
    <location>
        <begin position="15"/>
        <end position="42"/>
    </location>
</feature>
<name>A0A9N8W9T3_9GLOM</name>
<comment type="subcellular location">
    <subcellularLocation>
        <location evidence="1">Nucleus</location>
    </subcellularLocation>
</comment>
<feature type="region of interest" description="Disordered" evidence="5">
    <location>
        <begin position="480"/>
        <end position="539"/>
    </location>
</feature>
<dbReference type="AlphaFoldDB" id="A0A9N8W9T3"/>
<dbReference type="OrthoDB" id="2123952at2759"/>
<dbReference type="PROSITE" id="PS50048">
    <property type="entry name" value="ZN2_CY6_FUNGAL_2"/>
    <property type="match status" value="1"/>
</dbReference>
<accession>A0A9N8W9T3</accession>
<evidence type="ECO:0000313" key="8">
    <source>
        <dbReference type="Proteomes" id="UP000789759"/>
    </source>
</evidence>
<dbReference type="GO" id="GO:0005634">
    <property type="term" value="C:nucleus"/>
    <property type="evidence" value="ECO:0007669"/>
    <property type="project" value="UniProtKB-SubCell"/>
</dbReference>
<feature type="compositionally biased region" description="Basic and acidic residues" evidence="5">
    <location>
        <begin position="727"/>
        <end position="738"/>
    </location>
</feature>
<dbReference type="Proteomes" id="UP000789759">
    <property type="component" value="Unassembled WGS sequence"/>
</dbReference>
<evidence type="ECO:0000256" key="3">
    <source>
        <dbReference type="ARBA" id="ARBA00023125"/>
    </source>
</evidence>
<dbReference type="GO" id="GO:0008270">
    <property type="term" value="F:zinc ion binding"/>
    <property type="evidence" value="ECO:0007669"/>
    <property type="project" value="InterPro"/>
</dbReference>
<feature type="compositionally biased region" description="Basic residues" evidence="5">
    <location>
        <begin position="857"/>
        <end position="880"/>
    </location>
</feature>
<sequence>MTKKASVYRLKVTTACQNCQRRKIKCSGEIPCTYCVKLERECQPGKPGKKRGPPPGQEIIRSRNSRLESIISDAVRDPKKREELMSVEGIEPEVRQGIDLLRYRDEKELQVVESLTRLRHVPHSEGGPQAQTPIIKNLLNGVGQQHSKVDIWYDQSNVRKNSRTQSTDKLELMENNSTFLHKPKPVYPVHMKGHQFAHVESINGQTTNSNEPVTFRNNLLTDSTTSSSGLVSSLSYPASPSLVSSSLILSPKHSPSLTLLPSISNITNSSHSYLTSNNGSTCPHSTFSNGQTYSHSYHTAWNYPYPKPFNNSFDSICSDKKPIHQNSSTLNKGPILPDLSSLNKGHFTSGPLSSSNKEAMLSDRFDSNHTLKISENGSMHYFLPPLQSPQKKFHLPQSNVLPPLQPVSDPRYIPPPLPPQDIRGSLEWARQMPQMSRNFTCNNSQVMPKIDNGVVGLPPITNNVTNNVYWSSITTPSCCDSEKEKNKSVSSGSKPVYQENKITPPIKAYPTEHAKKHSAYGTRGRSTSSAKTRHSTDGSGAVTYQALNRRSVHNKSTHVRGVHQMPCQHVKHASNTVDQQNSFSYSYNYDVMDNSSIMIGSKYEINKSFTSNTFESQFKGNFHNDVMQRGHFMERAGDVSSNVISKIGSIDDSRIIDSSTINKGKTSNPINKFVDTASFNVDPLILADTRNSENKSVTLDGTERQPSNRPLVVSIASSAGTLSTSKAESDKCQLHEQSSKPLTPPRCDNENSTQKNQIGSLSPSNVESVLTPPTVQDDSSAMDVEDSPSSHSSISGKVESNSKLNEDKMGAVTLTDSEDYYNSERNKRNENKNLIKNVPEYDTDDTYDDDDEEYRPKRLRPINHRKRASAVPRRITRRTKPPAPKDPSKKWVRRKE</sequence>
<feature type="compositionally biased region" description="Acidic residues" evidence="5">
    <location>
        <begin position="841"/>
        <end position="853"/>
    </location>
</feature>
<evidence type="ECO:0000313" key="7">
    <source>
        <dbReference type="EMBL" id="CAG8482311.1"/>
    </source>
</evidence>
<keyword evidence="3" id="KW-0238">DNA-binding</keyword>
<dbReference type="SUPFAM" id="SSF57701">
    <property type="entry name" value="Zn2/Cys6 DNA-binding domain"/>
    <property type="match status" value="1"/>
</dbReference>
<keyword evidence="4" id="KW-0539">Nucleus</keyword>
<organism evidence="7 8">
    <name type="scientific">Cetraspora pellucida</name>
    <dbReference type="NCBI Taxonomy" id="1433469"/>
    <lineage>
        <taxon>Eukaryota</taxon>
        <taxon>Fungi</taxon>
        <taxon>Fungi incertae sedis</taxon>
        <taxon>Mucoromycota</taxon>
        <taxon>Glomeromycotina</taxon>
        <taxon>Glomeromycetes</taxon>
        <taxon>Diversisporales</taxon>
        <taxon>Gigasporaceae</taxon>
        <taxon>Cetraspora</taxon>
    </lineage>
</organism>
<comment type="caution">
    <text evidence="7">The sequence shown here is derived from an EMBL/GenBank/DDBJ whole genome shotgun (WGS) entry which is preliminary data.</text>
</comment>
<evidence type="ECO:0000259" key="6">
    <source>
        <dbReference type="PROSITE" id="PS50048"/>
    </source>
</evidence>
<keyword evidence="8" id="KW-1185">Reference proteome</keyword>
<dbReference type="GO" id="GO:0000981">
    <property type="term" value="F:DNA-binding transcription factor activity, RNA polymerase II-specific"/>
    <property type="evidence" value="ECO:0007669"/>
    <property type="project" value="InterPro"/>
</dbReference>
<dbReference type="CDD" id="cd00067">
    <property type="entry name" value="GAL4"/>
    <property type="match status" value="1"/>
</dbReference>
<dbReference type="PANTHER" id="PTHR46910:SF3">
    <property type="entry name" value="HALOTOLERANCE PROTEIN 9-RELATED"/>
    <property type="match status" value="1"/>
</dbReference>
<dbReference type="Gene3D" id="4.10.240.10">
    <property type="entry name" value="Zn(2)-C6 fungal-type DNA-binding domain"/>
    <property type="match status" value="1"/>
</dbReference>
<evidence type="ECO:0000256" key="5">
    <source>
        <dbReference type="SAM" id="MobiDB-lite"/>
    </source>
</evidence>
<proteinExistence type="predicted"/>
<dbReference type="GO" id="GO:0003677">
    <property type="term" value="F:DNA binding"/>
    <property type="evidence" value="ECO:0007669"/>
    <property type="project" value="UniProtKB-KW"/>
</dbReference>
<gene>
    <name evidence="7" type="ORF">CPELLU_LOCUS1580</name>
</gene>
<dbReference type="Pfam" id="PF00172">
    <property type="entry name" value="Zn_clus"/>
    <property type="match status" value="1"/>
</dbReference>
<feature type="compositionally biased region" description="Polar residues" evidence="5">
    <location>
        <begin position="750"/>
        <end position="779"/>
    </location>
</feature>
<keyword evidence="2" id="KW-0479">Metal-binding</keyword>
<dbReference type="SMART" id="SM00066">
    <property type="entry name" value="GAL4"/>
    <property type="match status" value="1"/>
</dbReference>
<feature type="region of interest" description="Disordered" evidence="5">
    <location>
        <begin position="719"/>
        <end position="896"/>
    </location>
</feature>
<evidence type="ECO:0000256" key="4">
    <source>
        <dbReference type="ARBA" id="ARBA00023242"/>
    </source>
</evidence>
<reference evidence="7" key="1">
    <citation type="submission" date="2021-06" db="EMBL/GenBank/DDBJ databases">
        <authorList>
            <person name="Kallberg Y."/>
            <person name="Tangrot J."/>
            <person name="Rosling A."/>
        </authorList>
    </citation>
    <scope>NUCLEOTIDE SEQUENCE</scope>
    <source>
        <strain evidence="7">FL966</strain>
    </source>
</reference>
<dbReference type="EMBL" id="CAJVQA010000600">
    <property type="protein sequence ID" value="CAG8482311.1"/>
    <property type="molecule type" value="Genomic_DNA"/>
</dbReference>
<feature type="compositionally biased region" description="Basic and acidic residues" evidence="5">
    <location>
        <begin position="822"/>
        <end position="833"/>
    </location>
</feature>
<evidence type="ECO:0000256" key="2">
    <source>
        <dbReference type="ARBA" id="ARBA00022723"/>
    </source>
</evidence>
<protein>
    <submittedName>
        <fullName evidence="7">21326_t:CDS:1</fullName>
    </submittedName>
</protein>
<dbReference type="InterPro" id="IPR050987">
    <property type="entry name" value="AtrR-like"/>
</dbReference>